<dbReference type="PANTHER" id="PTHR24221:SF654">
    <property type="entry name" value="ATP-BINDING CASSETTE SUB-FAMILY B MEMBER 6"/>
    <property type="match status" value="1"/>
</dbReference>
<evidence type="ECO:0000313" key="10">
    <source>
        <dbReference type="EMBL" id="RVT90170.1"/>
    </source>
</evidence>
<evidence type="ECO:0000259" key="8">
    <source>
        <dbReference type="PROSITE" id="PS50893"/>
    </source>
</evidence>
<evidence type="ECO:0000256" key="6">
    <source>
        <dbReference type="ARBA" id="ARBA00023136"/>
    </source>
</evidence>
<name>A0A437LXN8_9SPHN</name>
<comment type="caution">
    <text evidence="10">The sequence shown here is derived from an EMBL/GenBank/DDBJ whole genome shotgun (WGS) entry which is preliminary data.</text>
</comment>
<evidence type="ECO:0000256" key="3">
    <source>
        <dbReference type="ARBA" id="ARBA00022741"/>
    </source>
</evidence>
<evidence type="ECO:0000256" key="7">
    <source>
        <dbReference type="SAM" id="Phobius"/>
    </source>
</evidence>
<dbReference type="GO" id="GO:0005524">
    <property type="term" value="F:ATP binding"/>
    <property type="evidence" value="ECO:0007669"/>
    <property type="project" value="UniProtKB-KW"/>
</dbReference>
<gene>
    <name evidence="10" type="ORF">EOD43_17860</name>
</gene>
<dbReference type="SUPFAM" id="SSF90123">
    <property type="entry name" value="ABC transporter transmembrane region"/>
    <property type="match status" value="1"/>
</dbReference>
<dbReference type="PROSITE" id="PS50929">
    <property type="entry name" value="ABC_TM1F"/>
    <property type="match status" value="1"/>
</dbReference>
<keyword evidence="3" id="KW-0547">Nucleotide-binding</keyword>
<organism evidence="10 11">
    <name type="scientific">Sphingomonas crocodyli</name>
    <dbReference type="NCBI Taxonomy" id="1979270"/>
    <lineage>
        <taxon>Bacteria</taxon>
        <taxon>Pseudomonadati</taxon>
        <taxon>Pseudomonadota</taxon>
        <taxon>Alphaproteobacteria</taxon>
        <taxon>Sphingomonadales</taxon>
        <taxon>Sphingomonadaceae</taxon>
        <taxon>Sphingomonas</taxon>
    </lineage>
</organism>
<evidence type="ECO:0000256" key="2">
    <source>
        <dbReference type="ARBA" id="ARBA00022692"/>
    </source>
</evidence>
<dbReference type="InterPro" id="IPR027417">
    <property type="entry name" value="P-loop_NTPase"/>
</dbReference>
<evidence type="ECO:0000259" key="9">
    <source>
        <dbReference type="PROSITE" id="PS50929"/>
    </source>
</evidence>
<dbReference type="InterPro" id="IPR036640">
    <property type="entry name" value="ABC1_TM_sf"/>
</dbReference>
<feature type="transmembrane region" description="Helical" evidence="7">
    <location>
        <begin position="54"/>
        <end position="77"/>
    </location>
</feature>
<evidence type="ECO:0000256" key="5">
    <source>
        <dbReference type="ARBA" id="ARBA00022989"/>
    </source>
</evidence>
<dbReference type="SUPFAM" id="SSF52540">
    <property type="entry name" value="P-loop containing nucleoside triphosphate hydrolases"/>
    <property type="match status" value="1"/>
</dbReference>
<evidence type="ECO:0000256" key="1">
    <source>
        <dbReference type="ARBA" id="ARBA00004651"/>
    </source>
</evidence>
<dbReference type="PANTHER" id="PTHR24221">
    <property type="entry name" value="ATP-BINDING CASSETTE SUB-FAMILY B"/>
    <property type="match status" value="1"/>
</dbReference>
<feature type="domain" description="ABC transmembrane type-1" evidence="9">
    <location>
        <begin position="26"/>
        <end position="300"/>
    </location>
</feature>
<dbReference type="OrthoDB" id="9787557at2"/>
<dbReference type="PROSITE" id="PS50893">
    <property type="entry name" value="ABC_TRANSPORTER_2"/>
    <property type="match status" value="1"/>
</dbReference>
<comment type="subcellular location">
    <subcellularLocation>
        <location evidence="1">Cell membrane</location>
        <topology evidence="1">Multi-pass membrane protein</topology>
    </subcellularLocation>
</comment>
<keyword evidence="4 10" id="KW-0067">ATP-binding</keyword>
<dbReference type="GO" id="GO:0034040">
    <property type="term" value="F:ATPase-coupled lipid transmembrane transporter activity"/>
    <property type="evidence" value="ECO:0007669"/>
    <property type="project" value="TreeGrafter"/>
</dbReference>
<feature type="transmembrane region" description="Helical" evidence="7">
    <location>
        <begin position="155"/>
        <end position="176"/>
    </location>
</feature>
<dbReference type="InterPro" id="IPR017871">
    <property type="entry name" value="ABC_transporter-like_CS"/>
</dbReference>
<dbReference type="SMART" id="SM00382">
    <property type="entry name" value="AAA"/>
    <property type="match status" value="1"/>
</dbReference>
<dbReference type="Pfam" id="PF00005">
    <property type="entry name" value="ABC_tran"/>
    <property type="match status" value="1"/>
</dbReference>
<dbReference type="GO" id="GO:0016887">
    <property type="term" value="F:ATP hydrolysis activity"/>
    <property type="evidence" value="ECO:0007669"/>
    <property type="project" value="InterPro"/>
</dbReference>
<protein>
    <submittedName>
        <fullName evidence="10">ATP-binding cassette domain-containing protein</fullName>
    </submittedName>
</protein>
<dbReference type="GO" id="GO:0140359">
    <property type="term" value="F:ABC-type transporter activity"/>
    <property type="evidence" value="ECO:0007669"/>
    <property type="project" value="InterPro"/>
</dbReference>
<evidence type="ECO:0000313" key="11">
    <source>
        <dbReference type="Proteomes" id="UP000282971"/>
    </source>
</evidence>
<keyword evidence="2 7" id="KW-0812">Transmembrane</keyword>
<sequence>MSLGSHVDKSAVRSLLSICGPHLRSAVLFSVVINLLYLTPSIFMLQVYERVVPTAGVMTLTLLIIVMTISLGALALLEWLRGRVMVKAAATLEAQCLPAVLRRSFARQEIGRARKSEILREFDTVRSTAGGPLFVALLDLPWIPIYVLAACALSPFLSLYIIGCAALIMGLGWLAAKAGSAAGQEAARQGGRVGAQFAHLFAYAGEARGLGMAQSLIRRLIISRDQATREADGAAFNAQRWSAWLKFVRLVVQSLVLALAALLVINHQMSAGAIFASSLLLGRALSPIDILSSNWKGLKLAQASWTNIHSMALYEQVPEMLLPAPAGAVTLEAVTARSHNGERIALHDISCAIAPGEIIGIAGPSGAGKSALLRTIAGLITPVHGTIRFDGTAIEHWADSQLGSAIGYLPQELVLHPGTIRENISRFADTTLPYAQIDQAVIDAARRAGVHSMIQRLPDGYGTVVGPGDTTLSPGQAQRVSLARALFGSPSILVLDDPSTRCDAEGKMVLARLIAEARQQGTTVLLSSHDTDLLAATDKIMIFAEGRLVKFGPFKVHNGPAKAAA</sequence>
<dbReference type="Proteomes" id="UP000282971">
    <property type="component" value="Unassembled WGS sequence"/>
</dbReference>
<dbReference type="InterPro" id="IPR011527">
    <property type="entry name" value="ABC1_TM_dom"/>
</dbReference>
<feature type="transmembrane region" description="Helical" evidence="7">
    <location>
        <begin position="129"/>
        <end position="149"/>
    </location>
</feature>
<dbReference type="GO" id="GO:0005886">
    <property type="term" value="C:plasma membrane"/>
    <property type="evidence" value="ECO:0007669"/>
    <property type="project" value="UniProtKB-SubCell"/>
</dbReference>
<dbReference type="AlphaFoldDB" id="A0A437LXN8"/>
<keyword evidence="11" id="KW-1185">Reference proteome</keyword>
<dbReference type="RefSeq" id="WP_127745422.1">
    <property type="nucleotide sequence ID" value="NZ_SACN01000003.1"/>
</dbReference>
<evidence type="ECO:0000256" key="4">
    <source>
        <dbReference type="ARBA" id="ARBA00022840"/>
    </source>
</evidence>
<keyword evidence="6 7" id="KW-0472">Membrane</keyword>
<dbReference type="EMBL" id="SACN01000003">
    <property type="protein sequence ID" value="RVT90170.1"/>
    <property type="molecule type" value="Genomic_DNA"/>
</dbReference>
<reference evidence="10 11" key="1">
    <citation type="submission" date="2019-01" db="EMBL/GenBank/DDBJ databases">
        <authorList>
            <person name="Chen W.-M."/>
        </authorList>
    </citation>
    <scope>NUCLEOTIDE SEQUENCE [LARGE SCALE GENOMIC DNA]</scope>
    <source>
        <strain evidence="10 11">CCP-7</strain>
    </source>
</reference>
<dbReference type="Gene3D" id="3.40.50.300">
    <property type="entry name" value="P-loop containing nucleotide triphosphate hydrolases"/>
    <property type="match status" value="1"/>
</dbReference>
<dbReference type="InterPro" id="IPR039421">
    <property type="entry name" value="Type_1_exporter"/>
</dbReference>
<dbReference type="PROSITE" id="PS00211">
    <property type="entry name" value="ABC_TRANSPORTER_1"/>
    <property type="match status" value="1"/>
</dbReference>
<proteinExistence type="predicted"/>
<feature type="transmembrane region" description="Helical" evidence="7">
    <location>
        <begin position="247"/>
        <end position="265"/>
    </location>
</feature>
<accession>A0A437LXN8</accession>
<feature type="transmembrane region" description="Helical" evidence="7">
    <location>
        <begin position="26"/>
        <end position="48"/>
    </location>
</feature>
<keyword evidence="5 7" id="KW-1133">Transmembrane helix</keyword>
<dbReference type="Gene3D" id="1.20.1560.10">
    <property type="entry name" value="ABC transporter type 1, transmembrane domain"/>
    <property type="match status" value="1"/>
</dbReference>
<dbReference type="InterPro" id="IPR003593">
    <property type="entry name" value="AAA+_ATPase"/>
</dbReference>
<feature type="domain" description="ABC transporter" evidence="8">
    <location>
        <begin position="329"/>
        <end position="565"/>
    </location>
</feature>
<dbReference type="InterPro" id="IPR003439">
    <property type="entry name" value="ABC_transporter-like_ATP-bd"/>
</dbReference>